<protein>
    <recommendedName>
        <fullName evidence="2">LysM domain-containing protein</fullName>
    </recommendedName>
</protein>
<keyword evidence="1" id="KW-1133">Transmembrane helix</keyword>
<evidence type="ECO:0000259" key="2">
    <source>
        <dbReference type="PROSITE" id="PS51782"/>
    </source>
</evidence>
<proteinExistence type="predicted"/>
<evidence type="ECO:0000256" key="1">
    <source>
        <dbReference type="SAM" id="Phobius"/>
    </source>
</evidence>
<accession>A0A381N7D8</accession>
<dbReference type="Pfam" id="PF01476">
    <property type="entry name" value="LysM"/>
    <property type="match status" value="1"/>
</dbReference>
<name>A0A381N7D8_9ZZZZ</name>
<sequence length="166" mass="17387">MDTMTLDTRALQLPLDFSNGAGPASPYRPSPAPSALRRLVADVLSAEPAAVAVRREATPVRPTATSLTVYRRRRLLVAVTLGLLASALSLLGGELVARVTGTPGSAVVEAAGEPVVYVVQPGDTLWSIAERITPDDRDIRHTVDRLAASTGGAMLQPGQRVVLPSS</sequence>
<reference evidence="3" key="1">
    <citation type="submission" date="2018-05" db="EMBL/GenBank/DDBJ databases">
        <authorList>
            <person name="Lanie J.A."/>
            <person name="Ng W.-L."/>
            <person name="Kazmierczak K.M."/>
            <person name="Andrzejewski T.M."/>
            <person name="Davidsen T.M."/>
            <person name="Wayne K.J."/>
            <person name="Tettelin H."/>
            <person name="Glass J.I."/>
            <person name="Rusch D."/>
            <person name="Podicherti R."/>
            <person name="Tsui H.-C.T."/>
            <person name="Winkler M.E."/>
        </authorList>
    </citation>
    <scope>NUCLEOTIDE SEQUENCE</scope>
</reference>
<dbReference type="EMBL" id="UINC01000176">
    <property type="protein sequence ID" value="SUZ50546.1"/>
    <property type="molecule type" value="Genomic_DNA"/>
</dbReference>
<dbReference type="CDD" id="cd00118">
    <property type="entry name" value="LysM"/>
    <property type="match status" value="1"/>
</dbReference>
<feature type="transmembrane region" description="Helical" evidence="1">
    <location>
        <begin position="75"/>
        <end position="93"/>
    </location>
</feature>
<evidence type="ECO:0000313" key="3">
    <source>
        <dbReference type="EMBL" id="SUZ50546.1"/>
    </source>
</evidence>
<dbReference type="Gene3D" id="3.10.350.10">
    <property type="entry name" value="LysM domain"/>
    <property type="match status" value="1"/>
</dbReference>
<dbReference type="InterPro" id="IPR036779">
    <property type="entry name" value="LysM_dom_sf"/>
</dbReference>
<dbReference type="SMART" id="SM00257">
    <property type="entry name" value="LysM"/>
    <property type="match status" value="1"/>
</dbReference>
<gene>
    <name evidence="3" type="ORF">METZ01_LOCUS3400</name>
</gene>
<dbReference type="InterPro" id="IPR018392">
    <property type="entry name" value="LysM"/>
</dbReference>
<dbReference type="SUPFAM" id="SSF54106">
    <property type="entry name" value="LysM domain"/>
    <property type="match status" value="1"/>
</dbReference>
<organism evidence="3">
    <name type="scientific">marine metagenome</name>
    <dbReference type="NCBI Taxonomy" id="408172"/>
    <lineage>
        <taxon>unclassified sequences</taxon>
        <taxon>metagenomes</taxon>
        <taxon>ecological metagenomes</taxon>
    </lineage>
</organism>
<keyword evidence="1" id="KW-0472">Membrane</keyword>
<keyword evidence="1" id="KW-0812">Transmembrane</keyword>
<dbReference type="AlphaFoldDB" id="A0A381N7D8"/>
<feature type="domain" description="LysM" evidence="2">
    <location>
        <begin position="115"/>
        <end position="163"/>
    </location>
</feature>
<dbReference type="PROSITE" id="PS51782">
    <property type="entry name" value="LYSM"/>
    <property type="match status" value="1"/>
</dbReference>